<evidence type="ECO:0000313" key="3">
    <source>
        <dbReference type="EMBL" id="CAL1149803.1"/>
    </source>
</evidence>
<reference evidence="2" key="1">
    <citation type="submission" date="2022-10" db="EMBL/GenBank/DDBJ databases">
        <authorList>
            <person name="Chen Y."/>
            <person name="Dougan E. K."/>
            <person name="Chan C."/>
            <person name="Rhodes N."/>
            <person name="Thang M."/>
        </authorList>
    </citation>
    <scope>NUCLEOTIDE SEQUENCE</scope>
</reference>
<dbReference type="EMBL" id="CAMXCT030002208">
    <property type="protein sequence ID" value="CAL4783740.1"/>
    <property type="molecule type" value="Genomic_DNA"/>
</dbReference>
<dbReference type="PANTHER" id="PTHR23084:SF263">
    <property type="entry name" value="MORN REPEAT-CONTAINING PROTEIN 1"/>
    <property type="match status" value="1"/>
</dbReference>
<protein>
    <submittedName>
        <fullName evidence="4">Phosphatidylinositol 4-phosphate 5-kinase 5</fullName>
    </submittedName>
</protein>
<dbReference type="EMBL" id="CAMXCT010002208">
    <property type="protein sequence ID" value="CAI3996428.1"/>
    <property type="molecule type" value="Genomic_DNA"/>
</dbReference>
<keyword evidence="1" id="KW-0677">Repeat</keyword>
<feature type="non-terminal residue" evidence="2">
    <location>
        <position position="1"/>
    </location>
</feature>
<evidence type="ECO:0000313" key="5">
    <source>
        <dbReference type="Proteomes" id="UP001152797"/>
    </source>
</evidence>
<dbReference type="EMBL" id="CAMXCT020002208">
    <property type="protein sequence ID" value="CAL1149803.1"/>
    <property type="molecule type" value="Genomic_DNA"/>
</dbReference>
<sequence>MGQDCSSCGLRQTADEVTKACAPGAPGAPAGECGEAPGATGNSILSNTYFDQDLEELQSLPPGERREVEDRPLYRFRSGNTYTGQWLGNERHGLGVQRWFDGAVYRGSWQNNCAHGLGSFVHTDGDIYSGEWQKNVAHGLGNYVHHAKGQV</sequence>
<dbReference type="Proteomes" id="UP001152797">
    <property type="component" value="Unassembled WGS sequence"/>
</dbReference>
<evidence type="ECO:0000313" key="4">
    <source>
        <dbReference type="EMBL" id="CAL4783740.1"/>
    </source>
</evidence>
<dbReference type="Gene3D" id="2.20.110.10">
    <property type="entry name" value="Histone H3 K4-specific methyltransferase SET7/9 N-terminal domain"/>
    <property type="match status" value="1"/>
</dbReference>
<dbReference type="OrthoDB" id="282259at2759"/>
<evidence type="ECO:0000313" key="2">
    <source>
        <dbReference type="EMBL" id="CAI3996428.1"/>
    </source>
</evidence>
<evidence type="ECO:0000256" key="1">
    <source>
        <dbReference type="ARBA" id="ARBA00022737"/>
    </source>
</evidence>
<dbReference type="AlphaFoldDB" id="A0A9P1CT16"/>
<dbReference type="SUPFAM" id="SSF82185">
    <property type="entry name" value="Histone H3 K4-specific methyltransferase SET7/9 N-terminal domain"/>
    <property type="match status" value="1"/>
</dbReference>
<name>A0A9P1CT16_9DINO</name>
<comment type="caution">
    <text evidence="2">The sequence shown here is derived from an EMBL/GenBank/DDBJ whole genome shotgun (WGS) entry which is preliminary data.</text>
</comment>
<reference evidence="3" key="2">
    <citation type="submission" date="2024-04" db="EMBL/GenBank/DDBJ databases">
        <authorList>
            <person name="Chen Y."/>
            <person name="Shah S."/>
            <person name="Dougan E. K."/>
            <person name="Thang M."/>
            <person name="Chan C."/>
        </authorList>
    </citation>
    <scope>NUCLEOTIDE SEQUENCE [LARGE SCALE GENOMIC DNA]</scope>
</reference>
<dbReference type="PANTHER" id="PTHR23084">
    <property type="entry name" value="PHOSPHATIDYLINOSITOL-4-PHOSPHATE 5-KINASE RELATED"/>
    <property type="match status" value="1"/>
</dbReference>
<keyword evidence="5" id="KW-1185">Reference proteome</keyword>
<dbReference type="Pfam" id="PF02493">
    <property type="entry name" value="MORN"/>
    <property type="match status" value="3"/>
</dbReference>
<proteinExistence type="predicted"/>
<gene>
    <name evidence="2" type="ORF">C1SCF055_LOCUS22906</name>
</gene>
<accession>A0A9P1CT16</accession>
<dbReference type="SMART" id="SM00698">
    <property type="entry name" value="MORN"/>
    <property type="match status" value="3"/>
</dbReference>
<organism evidence="2">
    <name type="scientific">Cladocopium goreaui</name>
    <dbReference type="NCBI Taxonomy" id="2562237"/>
    <lineage>
        <taxon>Eukaryota</taxon>
        <taxon>Sar</taxon>
        <taxon>Alveolata</taxon>
        <taxon>Dinophyceae</taxon>
        <taxon>Suessiales</taxon>
        <taxon>Symbiodiniaceae</taxon>
        <taxon>Cladocopium</taxon>
    </lineage>
</organism>
<dbReference type="InterPro" id="IPR003409">
    <property type="entry name" value="MORN"/>
</dbReference>